<keyword evidence="1" id="KW-0472">Membrane</keyword>
<feature type="transmembrane region" description="Helical" evidence="1">
    <location>
        <begin position="12"/>
        <end position="33"/>
    </location>
</feature>
<keyword evidence="1" id="KW-1133">Transmembrane helix</keyword>
<keyword evidence="3" id="KW-1185">Reference proteome</keyword>
<dbReference type="AlphaFoldDB" id="A0A8J2KWK3"/>
<proteinExistence type="predicted"/>
<dbReference type="EMBL" id="CAJVCH010242459">
    <property type="protein sequence ID" value="CAG7733076.1"/>
    <property type="molecule type" value="Genomic_DNA"/>
</dbReference>
<feature type="non-terminal residue" evidence="2">
    <location>
        <position position="1"/>
    </location>
</feature>
<name>A0A8J2KWK3_9HEXA</name>
<comment type="caution">
    <text evidence="2">The sequence shown here is derived from an EMBL/GenBank/DDBJ whole genome shotgun (WGS) entry which is preliminary data.</text>
</comment>
<reference evidence="2" key="1">
    <citation type="submission" date="2021-06" db="EMBL/GenBank/DDBJ databases">
        <authorList>
            <person name="Hodson N. C."/>
            <person name="Mongue J. A."/>
            <person name="Jaron S. K."/>
        </authorList>
    </citation>
    <scope>NUCLEOTIDE SEQUENCE</scope>
</reference>
<sequence>MEDIITYWIVRVIAFVDEIWGLIHFVFTILTFFGGEPFNGLFYVIEVRTDLKPDI</sequence>
<evidence type="ECO:0000313" key="3">
    <source>
        <dbReference type="Proteomes" id="UP000708208"/>
    </source>
</evidence>
<dbReference type="Proteomes" id="UP000708208">
    <property type="component" value="Unassembled WGS sequence"/>
</dbReference>
<accession>A0A8J2KWK3</accession>
<gene>
    <name evidence="2" type="ORF">AFUS01_LOCUS21544</name>
</gene>
<evidence type="ECO:0000313" key="2">
    <source>
        <dbReference type="EMBL" id="CAG7733076.1"/>
    </source>
</evidence>
<keyword evidence="1" id="KW-0812">Transmembrane</keyword>
<protein>
    <submittedName>
        <fullName evidence="2">Uncharacterized protein</fullName>
    </submittedName>
</protein>
<organism evidence="2 3">
    <name type="scientific">Allacma fusca</name>
    <dbReference type="NCBI Taxonomy" id="39272"/>
    <lineage>
        <taxon>Eukaryota</taxon>
        <taxon>Metazoa</taxon>
        <taxon>Ecdysozoa</taxon>
        <taxon>Arthropoda</taxon>
        <taxon>Hexapoda</taxon>
        <taxon>Collembola</taxon>
        <taxon>Symphypleona</taxon>
        <taxon>Sminthuridae</taxon>
        <taxon>Allacma</taxon>
    </lineage>
</organism>
<feature type="non-terminal residue" evidence="2">
    <location>
        <position position="55"/>
    </location>
</feature>
<evidence type="ECO:0000256" key="1">
    <source>
        <dbReference type="SAM" id="Phobius"/>
    </source>
</evidence>